<proteinExistence type="predicted"/>
<evidence type="ECO:0000313" key="2">
    <source>
        <dbReference type="Proteomes" id="UP000000724"/>
    </source>
</evidence>
<evidence type="ECO:0000313" key="1">
    <source>
        <dbReference type="EMBL" id="CAP46859.1"/>
    </source>
</evidence>
<dbReference type="AlphaFoldDB" id="B6GWI7"/>
<name>B6GWI7_PENRW</name>
<reference evidence="1 2" key="1">
    <citation type="journal article" date="2008" name="Nat. Biotechnol.">
        <title>Genome sequencing and analysis of the filamentous fungus Penicillium chrysogenum.</title>
        <authorList>
            <person name="van den Berg M.A."/>
            <person name="Albang R."/>
            <person name="Albermann K."/>
            <person name="Badger J.H."/>
            <person name="Daran J.-M."/>
            <person name="Driessen A.J.M."/>
            <person name="Garcia-Estrada C."/>
            <person name="Fedorova N.D."/>
            <person name="Harris D.M."/>
            <person name="Heijne W.H.M."/>
            <person name="Joardar V.S."/>
            <person name="Kiel J.A.K.W."/>
            <person name="Kovalchuk A."/>
            <person name="Martin J.F."/>
            <person name="Nierman W.C."/>
            <person name="Nijland J.G."/>
            <person name="Pronk J.T."/>
            <person name="Roubos J.A."/>
            <person name="van der Klei I.J."/>
            <person name="van Peij N.N.M.E."/>
            <person name="Veenhuis M."/>
            <person name="von Doehren H."/>
            <person name="Wagner C."/>
            <person name="Wortman J.R."/>
            <person name="Bovenberg R.A.L."/>
        </authorList>
    </citation>
    <scope>NUCLEOTIDE SEQUENCE [LARGE SCALE GENOMIC DNA]</scope>
    <source>
        <strain evidence="2">ATCC 28089 / DSM 1075 / NRRL 1951 / Wisconsin 54-1255</strain>
    </source>
</reference>
<organism evidence="1 2">
    <name type="scientific">Penicillium rubens (strain ATCC 28089 / DSM 1075 / NRRL 1951 / Wisconsin 54-1255)</name>
    <name type="common">Penicillium chrysogenum</name>
    <dbReference type="NCBI Taxonomy" id="500485"/>
    <lineage>
        <taxon>Eukaryota</taxon>
        <taxon>Fungi</taxon>
        <taxon>Dikarya</taxon>
        <taxon>Ascomycota</taxon>
        <taxon>Pezizomycotina</taxon>
        <taxon>Eurotiomycetes</taxon>
        <taxon>Eurotiomycetidae</taxon>
        <taxon>Eurotiales</taxon>
        <taxon>Aspergillaceae</taxon>
        <taxon>Penicillium</taxon>
        <taxon>Penicillium chrysogenum species complex</taxon>
    </lineage>
</organism>
<dbReference type="HOGENOM" id="CLU_1094600_0_0_1"/>
<keyword evidence="2" id="KW-1185">Reference proteome</keyword>
<dbReference type="Proteomes" id="UP000000724">
    <property type="component" value="Contig Pc00c07"/>
</dbReference>
<accession>B6GWI7</accession>
<protein>
    <submittedName>
        <fullName evidence="1">Uncharacterized protein</fullName>
    </submittedName>
</protein>
<dbReference type="EMBL" id="AM920422">
    <property type="protein sequence ID" value="CAP46859.1"/>
    <property type="molecule type" value="Genomic_DNA"/>
</dbReference>
<dbReference type="VEuPathDB" id="FungiDB:PCH_Pc07g00120"/>
<gene>
    <name evidence="1" type="ORF">Pc07g00120</name>
    <name evidence="1" type="ORF">PCH_Pc07g00120</name>
</gene>
<sequence>MVVHGPYNWRLSPKAKATVVHKNYTPCKDDCRLVVTIEDILRQALAEDQEEIITVVRESSGGFSIKPIATEPPDRTTKDAFHLHNGETRVNANSTDQRAKVFLISEAYLSGVILNHRGCVCTSTSPFPHTSPHSRLLPLAWKLSPSKSNADIGSNERSELVGRRRLLLARKRDIRFREAEEGIVALSNRAALLGPVRVDHSGARQIGCQSSVLEGIDRVPKSSGRRYHVPVCLIQNQLNIIPRHLILQSGICGL</sequence>